<dbReference type="SMART" id="SM01052">
    <property type="entry name" value="CAP_GLY"/>
    <property type="match status" value="1"/>
</dbReference>
<feature type="compositionally biased region" description="Low complexity" evidence="11">
    <location>
        <begin position="1744"/>
        <end position="1770"/>
    </location>
</feature>
<comment type="caution">
    <text evidence="9">Lacks conserved residue(s) required for the propagation of feature annotation.</text>
</comment>
<feature type="compositionally biased region" description="Basic residues" evidence="11">
    <location>
        <begin position="1970"/>
        <end position="1980"/>
    </location>
</feature>
<feature type="compositionally biased region" description="Basic and acidic residues" evidence="11">
    <location>
        <begin position="1930"/>
        <end position="1940"/>
    </location>
</feature>
<dbReference type="InterPro" id="IPR000938">
    <property type="entry name" value="CAP-Gly_domain"/>
</dbReference>
<evidence type="ECO:0000313" key="15">
    <source>
        <dbReference type="RefSeq" id="XP_047740141.1"/>
    </source>
</evidence>
<feature type="compositionally biased region" description="Polar residues" evidence="11">
    <location>
        <begin position="1496"/>
        <end position="1508"/>
    </location>
</feature>
<dbReference type="Pfam" id="PF12473">
    <property type="entry name" value="DUF3694"/>
    <property type="match status" value="2"/>
</dbReference>
<dbReference type="RefSeq" id="XP_047740141.1">
    <property type="nucleotide sequence ID" value="XM_047884185.1"/>
</dbReference>
<keyword evidence="3" id="KW-0493">Microtubule</keyword>
<evidence type="ECO:0000256" key="4">
    <source>
        <dbReference type="ARBA" id="ARBA00022741"/>
    </source>
</evidence>
<feature type="compositionally biased region" description="Acidic residues" evidence="11">
    <location>
        <begin position="1406"/>
        <end position="1419"/>
    </location>
</feature>
<dbReference type="Gene3D" id="3.40.850.10">
    <property type="entry name" value="Kinesin motor domain"/>
    <property type="match status" value="1"/>
</dbReference>
<feature type="region of interest" description="Disordered" evidence="11">
    <location>
        <begin position="1897"/>
        <end position="1980"/>
    </location>
</feature>
<dbReference type="InterPro" id="IPR019821">
    <property type="entry name" value="Kinesin_motor_CS"/>
</dbReference>
<dbReference type="CTD" id="36718"/>
<evidence type="ECO:0000259" key="12">
    <source>
        <dbReference type="PROSITE" id="PS50067"/>
    </source>
</evidence>
<dbReference type="Pfam" id="PF16183">
    <property type="entry name" value="Kinesin_assoc"/>
    <property type="match status" value="1"/>
</dbReference>
<evidence type="ECO:0000256" key="5">
    <source>
        <dbReference type="ARBA" id="ARBA00022840"/>
    </source>
</evidence>
<dbReference type="SMART" id="SM00129">
    <property type="entry name" value="KISc"/>
    <property type="match status" value="1"/>
</dbReference>
<dbReference type="Pfam" id="PF12423">
    <property type="entry name" value="KIF1B"/>
    <property type="match status" value="1"/>
</dbReference>
<evidence type="ECO:0000256" key="1">
    <source>
        <dbReference type="ARBA" id="ARBA00004245"/>
    </source>
</evidence>
<dbReference type="GeneID" id="108674644"/>
<dbReference type="OrthoDB" id="3176171at2759"/>
<feature type="region of interest" description="Disordered" evidence="11">
    <location>
        <begin position="1744"/>
        <end position="1791"/>
    </location>
</feature>
<dbReference type="PROSITE" id="PS50245">
    <property type="entry name" value="CAP_GLY_2"/>
    <property type="match status" value="1"/>
</dbReference>
<keyword evidence="5" id="KW-0067">ATP-binding</keyword>
<feature type="domain" description="Kinesin motor" evidence="12">
    <location>
        <begin position="1"/>
        <end position="235"/>
    </location>
</feature>
<reference evidence="15" key="1">
    <citation type="submission" date="2025-08" db="UniProtKB">
        <authorList>
            <consortium name="RefSeq"/>
        </authorList>
    </citation>
    <scope>IDENTIFICATION</scope>
    <source>
        <tissue evidence="15">Whole organism</tissue>
    </source>
</reference>
<evidence type="ECO:0000313" key="14">
    <source>
        <dbReference type="Proteomes" id="UP000694843"/>
    </source>
</evidence>
<keyword evidence="4" id="KW-0547">Nucleotide-binding</keyword>
<feature type="compositionally biased region" description="Polar residues" evidence="11">
    <location>
        <begin position="1443"/>
        <end position="1464"/>
    </location>
</feature>
<dbReference type="InterPro" id="IPR000253">
    <property type="entry name" value="FHA_dom"/>
</dbReference>
<dbReference type="PROSITE" id="PS50067">
    <property type="entry name" value="KINESIN_MOTOR_2"/>
    <property type="match status" value="1"/>
</dbReference>
<dbReference type="Proteomes" id="UP000694843">
    <property type="component" value="Unplaced"/>
</dbReference>
<dbReference type="InterPro" id="IPR001752">
    <property type="entry name" value="Kinesin_motor_dom"/>
</dbReference>
<evidence type="ECO:0000256" key="3">
    <source>
        <dbReference type="ARBA" id="ARBA00022701"/>
    </source>
</evidence>
<keyword evidence="8" id="KW-0206">Cytoskeleton</keyword>
<dbReference type="InterPro" id="IPR032405">
    <property type="entry name" value="Kinesin_assoc"/>
</dbReference>
<dbReference type="PROSITE" id="PS00411">
    <property type="entry name" value="KINESIN_MOTOR_1"/>
    <property type="match status" value="1"/>
</dbReference>
<feature type="region of interest" description="Disordered" evidence="11">
    <location>
        <begin position="1401"/>
        <end position="1524"/>
    </location>
</feature>
<evidence type="ECO:0000256" key="10">
    <source>
        <dbReference type="SAM" id="Coils"/>
    </source>
</evidence>
<evidence type="ECO:0000259" key="13">
    <source>
        <dbReference type="PROSITE" id="PS50245"/>
    </source>
</evidence>
<evidence type="ECO:0000256" key="7">
    <source>
        <dbReference type="ARBA" id="ARBA00023175"/>
    </source>
</evidence>
<comment type="similarity">
    <text evidence="9">Belongs to the TRAFAC class myosin-kinesin ATPase superfamily. Kinesin family.</text>
</comment>
<feature type="compositionally biased region" description="Low complexity" evidence="11">
    <location>
        <begin position="653"/>
        <end position="668"/>
    </location>
</feature>
<protein>
    <submittedName>
        <fullName evidence="15">Kinesin-like protein KIF13A isoform X1</fullName>
    </submittedName>
</protein>
<feature type="region of interest" description="Disordered" evidence="11">
    <location>
        <begin position="1311"/>
        <end position="1353"/>
    </location>
</feature>
<dbReference type="PROSITE" id="PS00845">
    <property type="entry name" value="CAP_GLY_1"/>
    <property type="match status" value="1"/>
</dbReference>
<dbReference type="SUPFAM" id="SSF52540">
    <property type="entry name" value="P-loop containing nucleoside triphosphate hydrolases"/>
    <property type="match status" value="1"/>
</dbReference>
<evidence type="ECO:0000256" key="11">
    <source>
        <dbReference type="SAM" id="MobiDB-lite"/>
    </source>
</evidence>
<keyword evidence="6 10" id="KW-0175">Coiled coil</keyword>
<feature type="coiled-coil region" evidence="10">
    <location>
        <begin position="475"/>
        <end position="507"/>
    </location>
</feature>
<dbReference type="Pfam" id="PF01302">
    <property type="entry name" value="CAP_GLY"/>
    <property type="match status" value="1"/>
</dbReference>
<dbReference type="Pfam" id="PF00225">
    <property type="entry name" value="Kinesin"/>
    <property type="match status" value="1"/>
</dbReference>
<dbReference type="InterPro" id="IPR036859">
    <property type="entry name" value="CAP-Gly_dom_sf"/>
</dbReference>
<dbReference type="GO" id="GO:0008017">
    <property type="term" value="F:microtubule binding"/>
    <property type="evidence" value="ECO:0007669"/>
    <property type="project" value="InterPro"/>
</dbReference>
<dbReference type="SUPFAM" id="SSF74924">
    <property type="entry name" value="Cap-Gly domain"/>
    <property type="match status" value="1"/>
</dbReference>
<feature type="region of interest" description="Disordered" evidence="11">
    <location>
        <begin position="1704"/>
        <end position="1726"/>
    </location>
</feature>
<feature type="domain" description="CAP-Gly" evidence="13">
    <location>
        <begin position="1851"/>
        <end position="1883"/>
    </location>
</feature>
<evidence type="ECO:0000256" key="8">
    <source>
        <dbReference type="ARBA" id="ARBA00023212"/>
    </source>
</evidence>
<keyword evidence="14" id="KW-1185">Reference proteome</keyword>
<evidence type="ECO:0000256" key="9">
    <source>
        <dbReference type="PROSITE-ProRule" id="PRU00283"/>
    </source>
</evidence>
<dbReference type="Gene3D" id="2.30.30.190">
    <property type="entry name" value="CAP Gly-rich-like domain"/>
    <property type="match status" value="1"/>
</dbReference>
<accession>A0A979FSJ4</accession>
<dbReference type="SUPFAM" id="SSF49879">
    <property type="entry name" value="SMAD/FHA domain"/>
    <property type="match status" value="1"/>
</dbReference>
<dbReference type="GO" id="GO:0005874">
    <property type="term" value="C:microtubule"/>
    <property type="evidence" value="ECO:0007669"/>
    <property type="project" value="UniProtKB-KW"/>
</dbReference>
<dbReference type="OMA" id="MAIQTEH"/>
<dbReference type="InterPro" id="IPR008984">
    <property type="entry name" value="SMAD_FHA_dom_sf"/>
</dbReference>
<keyword evidence="7" id="KW-0505">Motor protein</keyword>
<dbReference type="Gene3D" id="6.10.250.2520">
    <property type="match status" value="1"/>
</dbReference>
<dbReference type="Gene3D" id="2.60.200.20">
    <property type="match status" value="1"/>
</dbReference>
<dbReference type="GO" id="GO:0005524">
    <property type="term" value="F:ATP binding"/>
    <property type="evidence" value="ECO:0007669"/>
    <property type="project" value="UniProtKB-KW"/>
</dbReference>
<feature type="compositionally biased region" description="Low complexity" evidence="11">
    <location>
        <begin position="1420"/>
        <end position="1430"/>
    </location>
</feature>
<dbReference type="CDD" id="cd22706">
    <property type="entry name" value="FHA_KIF13"/>
    <property type="match status" value="1"/>
</dbReference>
<dbReference type="GO" id="GO:0007018">
    <property type="term" value="P:microtubule-based movement"/>
    <property type="evidence" value="ECO:0007669"/>
    <property type="project" value="InterPro"/>
</dbReference>
<dbReference type="GO" id="GO:0003777">
    <property type="term" value="F:microtubule motor activity"/>
    <property type="evidence" value="ECO:0007669"/>
    <property type="project" value="InterPro"/>
</dbReference>
<proteinExistence type="inferred from homology"/>
<dbReference type="PRINTS" id="PR00380">
    <property type="entry name" value="KINESINHEAVY"/>
</dbReference>
<dbReference type="FunFam" id="3.40.850.10:FF:000167">
    <property type="entry name" value="Uncharacterized protein"/>
    <property type="match status" value="1"/>
</dbReference>
<dbReference type="InterPro" id="IPR022140">
    <property type="entry name" value="Kinesin-like_KIF1-typ"/>
</dbReference>
<dbReference type="Pfam" id="PF00498">
    <property type="entry name" value="FHA"/>
    <property type="match status" value="1"/>
</dbReference>
<organism evidence="14 15">
    <name type="scientific">Hyalella azteca</name>
    <name type="common">Amphipod</name>
    <dbReference type="NCBI Taxonomy" id="294128"/>
    <lineage>
        <taxon>Eukaryota</taxon>
        <taxon>Metazoa</taxon>
        <taxon>Ecdysozoa</taxon>
        <taxon>Arthropoda</taxon>
        <taxon>Crustacea</taxon>
        <taxon>Multicrustacea</taxon>
        <taxon>Malacostraca</taxon>
        <taxon>Eumalacostraca</taxon>
        <taxon>Peracarida</taxon>
        <taxon>Amphipoda</taxon>
        <taxon>Senticaudata</taxon>
        <taxon>Talitrida</taxon>
        <taxon>Talitroidea</taxon>
        <taxon>Hyalellidae</taxon>
        <taxon>Hyalella</taxon>
    </lineage>
</organism>
<feature type="region of interest" description="Disordered" evidence="11">
    <location>
        <begin position="744"/>
        <end position="764"/>
    </location>
</feature>
<feature type="compositionally biased region" description="Polar residues" evidence="11">
    <location>
        <begin position="1906"/>
        <end position="1916"/>
    </location>
</feature>
<evidence type="ECO:0000256" key="6">
    <source>
        <dbReference type="ARBA" id="ARBA00023054"/>
    </source>
</evidence>
<feature type="compositionally biased region" description="Low complexity" evidence="11">
    <location>
        <begin position="1313"/>
        <end position="1329"/>
    </location>
</feature>
<feature type="compositionally biased region" description="Polar residues" evidence="11">
    <location>
        <begin position="1708"/>
        <end position="1726"/>
    </location>
</feature>
<gene>
    <name evidence="15" type="primary">LOC108674644</name>
</gene>
<dbReference type="InterPro" id="IPR022164">
    <property type="entry name" value="Kinesin-like"/>
</dbReference>
<keyword evidence="2" id="KW-0963">Cytoplasm</keyword>
<feature type="region of interest" description="Disordered" evidence="11">
    <location>
        <begin position="1591"/>
        <end position="1614"/>
    </location>
</feature>
<sequence>MMGTDDNKGLIPRLCDELFERIARTDHNTGCKVEVSYMELYNEKLNDLLDPSRDNRQQLKIREFSKGGIVVNGLSALAVTSYAEIERLIMEGNAARTVAATNMNAESSRSHAVFNVVLTQTVLDVASGVSGAKVSKLSLVDLAGSERASKTGAVGERLREGSNINKSLSTLGLVISKLAEQDSFVPYRDSQLTMLLKDNLGGNSKTVMVATISPSSDNYEETLSTLRYANQAKRIVNNAVVNEDQNAKLIRELREEVDSLKGQLQTLQKLHKDGSASIQEASLNAKLHESEKLITNLSQTWEDKLKATERVQQERQQALEKMGISVQTSGISVEKDKYYLVNLNADPSLNEMLVYYLKDQSSVGRPGVAGNDIQLGGVGISARHCVFTIEDNELFLDPMPDAKNCVNGVQIVEKTKLRNGDRVVWGFNYYFRVNCPRSTGVMSEPQTPAQAIDYHFAREELMLHELSNDPIQAAIQSLERQHEEDKQMALEKQRQEYERQFQQLRSIMSPTTPYAPYALPPHAPYAPSAYDLVRSNKMTPSTPTSQHRIDRWAHERENIFRHSLARLRQDIMTANNLVQQANFLANELKKNTKFEVTLQIPPENLSPNRKKSSFVSEPAIRVKRRGKPSQVWSLEKLEHKLILMRELHEDAQNCNNAPNINNNNNNDTRSLKNDNTKLGSPEPEPDPFYDSQETHNLVGVANIFLECLFSDVRLSYHVPIISQQAEVAGRLQVEISRVAGHFPAERIADTQSDTSSNDADADESCSAADVDNAVTIRVSIRQASGLPPSLSNFVFCQYQMFGQQEPQVVAPIVDQEYPAMPSKQGESLTFKFDHTKDYRIPVTEDFLELCVDGALSFEVWGHRSAGFAVTQPGWELDHQLAKARSLADRWSELTRKVELWVEVQELGDGGSYESVEVVPQKDVLTGGVYQLRQGQQRRIVCKVKPVPNSGTLPIICQSITSISIGSVSVRLKIQRQLDSYSEEDLKVLKENWNKALLRRRTYLQQQLQKVMSKCGVEQSSLEQEREQSLVEQWVSLTEEQNAVHLPPPGSNIPGAPADWTPPIGKEAHIPVIFLNLNGEDFSSQNNGEFPAMAGTNAIIPKEISNKFFPLPIVDQYSDEVCTVASWDSSIHNNPLLNRVTAADERVYLIVKCVVRLSHPVTMDVLLRKRICVNIYKKQSLTTKFMRSLIGSGNSFFETAVIYEIVSNIPKASEELEERESLAQMAANEHDSNTDDGDTYIEKYTKGVTSVESILLLDRLRQSVAVKELLQSAGRPLMRKTASVPNFSNLFGSVEGDLNISGAMPRSGSFMDMNGAALQSNNNSNNNGANTPCDKPKHRYSLPSPSERPYGLSRPTFLNLSLNLNSLRHQGTGSAKSSPSPGPVKMAPRMTTVLEECHPRPLMQHPEEDEDDGGSGDVDSEVVSRGAAAARSLHRSRLSHSRTLDSLQDVSLTAPSAKSGTPSTLSSGYGSGAVSSSTLSDDSLSVRSSPDLATSPAALNSSTAANSDGLSIYSSGESDSSDTKTVVQTDSTSLLNIAEPSCDFSAVQSSPRHLVAVVTASHPLAPEATASSHPLASDATAASHSLAPNATAASHPLVDESKNKSDPAPVGLASNEDIIPSSMLLSATARVDERSSDSSHVEEMENSCHDICDDNHNTDVRGNDSLTSSGYSDGSGLNVPEKACSALSLMHASAPPGLDVFSGSLESHGLTSSETSLNDGNVIPTSESMDETEFLSLTRSSTCLSSASSSSSLSNYSTSTTSRSSGQSSSSAVVHRKKSLSKNNGKNSLHRMSFPLAQQSKTSYENGEDGRDASGLPHWCRVGESVRIRPYDYTGVIAFLGMTHFSKGAVTAGIILDCPMGKNDGSVEGERYFKCAPKFGLFVRPDKLHIDRKGRAMRSALDGGGLKSSTDSVTSPPASLGAPSSMRRSKSTAEKLSDSSLKRLSIKNDAASLMRRSASRSEELSAAAPTRHQRSLSRRRK</sequence>
<name>A0A979FSJ4_HYAAZ</name>
<dbReference type="PANTHER" id="PTHR47117">
    <property type="entry name" value="STAR-RELATED LIPID TRANSFER PROTEIN 9"/>
    <property type="match status" value="1"/>
</dbReference>
<dbReference type="InterPro" id="IPR036961">
    <property type="entry name" value="Kinesin_motor_dom_sf"/>
</dbReference>
<dbReference type="InterPro" id="IPR027417">
    <property type="entry name" value="P-loop_NTPase"/>
</dbReference>
<feature type="region of interest" description="Disordered" evidence="11">
    <location>
        <begin position="653"/>
        <end position="691"/>
    </location>
</feature>
<feature type="compositionally biased region" description="Low complexity" evidence="11">
    <location>
        <begin position="1465"/>
        <end position="1491"/>
    </location>
</feature>
<comment type="subcellular location">
    <subcellularLocation>
        <location evidence="1">Cytoplasm</location>
        <location evidence="1">Cytoskeleton</location>
    </subcellularLocation>
</comment>
<evidence type="ECO:0000256" key="2">
    <source>
        <dbReference type="ARBA" id="ARBA00022490"/>
    </source>
</evidence>